<accession>A0AAD7TE72</accession>
<reference evidence="1" key="1">
    <citation type="journal article" date="2023" name="Science">
        <title>Genome structures resolve the early diversification of teleost fishes.</title>
        <authorList>
            <person name="Parey E."/>
            <person name="Louis A."/>
            <person name="Montfort J."/>
            <person name="Bouchez O."/>
            <person name="Roques C."/>
            <person name="Iampietro C."/>
            <person name="Lluch J."/>
            <person name="Castinel A."/>
            <person name="Donnadieu C."/>
            <person name="Desvignes T."/>
            <person name="Floi Bucao C."/>
            <person name="Jouanno E."/>
            <person name="Wen M."/>
            <person name="Mejri S."/>
            <person name="Dirks R."/>
            <person name="Jansen H."/>
            <person name="Henkel C."/>
            <person name="Chen W.J."/>
            <person name="Zahm M."/>
            <person name="Cabau C."/>
            <person name="Klopp C."/>
            <person name="Thompson A.W."/>
            <person name="Robinson-Rechavi M."/>
            <person name="Braasch I."/>
            <person name="Lecointre G."/>
            <person name="Bobe J."/>
            <person name="Postlethwait J.H."/>
            <person name="Berthelot C."/>
            <person name="Roest Crollius H."/>
            <person name="Guiguen Y."/>
        </authorList>
    </citation>
    <scope>NUCLEOTIDE SEQUENCE</scope>
    <source>
        <strain evidence="1">NC1722</strain>
    </source>
</reference>
<dbReference type="Proteomes" id="UP001221898">
    <property type="component" value="Unassembled WGS sequence"/>
</dbReference>
<gene>
    <name evidence="1" type="ORF">AAFF_G00000800</name>
</gene>
<evidence type="ECO:0000313" key="1">
    <source>
        <dbReference type="EMBL" id="KAJ8418581.1"/>
    </source>
</evidence>
<evidence type="ECO:0000313" key="2">
    <source>
        <dbReference type="Proteomes" id="UP001221898"/>
    </source>
</evidence>
<keyword evidence="2" id="KW-1185">Reference proteome</keyword>
<name>A0AAD7TE72_9TELE</name>
<comment type="caution">
    <text evidence="1">The sequence shown here is derived from an EMBL/GenBank/DDBJ whole genome shotgun (WGS) entry which is preliminary data.</text>
</comment>
<dbReference type="AlphaFoldDB" id="A0AAD7TE72"/>
<proteinExistence type="predicted"/>
<organism evidence="1 2">
    <name type="scientific">Aldrovandia affinis</name>
    <dbReference type="NCBI Taxonomy" id="143900"/>
    <lineage>
        <taxon>Eukaryota</taxon>
        <taxon>Metazoa</taxon>
        <taxon>Chordata</taxon>
        <taxon>Craniata</taxon>
        <taxon>Vertebrata</taxon>
        <taxon>Euteleostomi</taxon>
        <taxon>Actinopterygii</taxon>
        <taxon>Neopterygii</taxon>
        <taxon>Teleostei</taxon>
        <taxon>Notacanthiformes</taxon>
        <taxon>Halosauridae</taxon>
        <taxon>Aldrovandia</taxon>
    </lineage>
</organism>
<sequence length="85" mass="9080">MVVAGGLWNCQSALRKADFISAQASLVSLQFLALTETWITPQNTVTPAALSAAYTFSHTPRPSCRGGGTGILISPSSRWESLDLR</sequence>
<protein>
    <submittedName>
        <fullName evidence="1">Uncharacterized protein</fullName>
    </submittedName>
</protein>
<dbReference type="EMBL" id="JAINUG010000001">
    <property type="protein sequence ID" value="KAJ8418581.1"/>
    <property type="molecule type" value="Genomic_DNA"/>
</dbReference>